<feature type="transmembrane region" description="Helical" evidence="5">
    <location>
        <begin position="21"/>
        <end position="41"/>
    </location>
</feature>
<evidence type="ECO:0000313" key="8">
    <source>
        <dbReference type="Proteomes" id="UP000182985"/>
    </source>
</evidence>
<keyword evidence="2 5" id="KW-0812">Transmembrane</keyword>
<dbReference type="Proteomes" id="UP000182985">
    <property type="component" value="Unassembled WGS sequence"/>
</dbReference>
<evidence type="ECO:0000313" key="7">
    <source>
        <dbReference type="EMBL" id="OIS93761.1"/>
    </source>
</evidence>
<keyword evidence="3 5" id="KW-1133">Transmembrane helix</keyword>
<evidence type="ECO:0000256" key="2">
    <source>
        <dbReference type="ARBA" id="ARBA00022692"/>
    </source>
</evidence>
<sequence length="222" mass="24954">MSISESSKPKHKWTFRIPVTAWLILVPWILIWCAVIIWTITAGLMNAGVAGRLSAYVMVLAAPYLITWLLWLLFRRSQRVASIIFTSLLLIMAAVMVGPKLAEIGRQARQSETHNQISHPADSAEWQRKFRELVSPEIRVLTRSLKDIVADGETPSDRTIVDLKLARDGKLIEAKISQSSGVARLDEAALQMVREFEQLPKPSSDMLGDPVVLQLPIDFRTE</sequence>
<dbReference type="InterPro" id="IPR037682">
    <property type="entry name" value="TonB_C"/>
</dbReference>
<evidence type="ECO:0000256" key="3">
    <source>
        <dbReference type="ARBA" id="ARBA00022989"/>
    </source>
</evidence>
<dbReference type="RefSeq" id="WP_071631394.1">
    <property type="nucleotide sequence ID" value="NZ_JBCAUP010000008.1"/>
</dbReference>
<dbReference type="OrthoDB" id="9792439at2"/>
<gene>
    <name evidence="7" type="ORF">BLA27_08750</name>
</gene>
<dbReference type="GO" id="GO:0016020">
    <property type="term" value="C:membrane"/>
    <property type="evidence" value="ECO:0007669"/>
    <property type="project" value="UniProtKB-SubCell"/>
</dbReference>
<evidence type="ECO:0000256" key="4">
    <source>
        <dbReference type="ARBA" id="ARBA00023136"/>
    </source>
</evidence>
<evidence type="ECO:0000256" key="5">
    <source>
        <dbReference type="SAM" id="Phobius"/>
    </source>
</evidence>
<keyword evidence="4 5" id="KW-0472">Membrane</keyword>
<accession>A0A1J6HMT4</accession>
<feature type="domain" description="TonB C-terminal" evidence="6">
    <location>
        <begin position="131"/>
        <end position="222"/>
    </location>
</feature>
<dbReference type="SUPFAM" id="SSF74653">
    <property type="entry name" value="TolA/TonB C-terminal domain"/>
    <property type="match status" value="1"/>
</dbReference>
<dbReference type="Pfam" id="PF03544">
    <property type="entry name" value="TonB_C"/>
    <property type="match status" value="1"/>
</dbReference>
<feature type="transmembrane region" description="Helical" evidence="5">
    <location>
        <begin position="53"/>
        <end position="73"/>
    </location>
</feature>
<dbReference type="AlphaFoldDB" id="A0A1J6HMT4"/>
<evidence type="ECO:0000256" key="1">
    <source>
        <dbReference type="ARBA" id="ARBA00004167"/>
    </source>
</evidence>
<evidence type="ECO:0000259" key="6">
    <source>
        <dbReference type="PROSITE" id="PS52015"/>
    </source>
</evidence>
<keyword evidence="8" id="KW-1185">Reference proteome</keyword>
<comment type="caution">
    <text evidence="7">The sequence shown here is derived from an EMBL/GenBank/DDBJ whole genome shotgun (WGS) entry which is preliminary data.</text>
</comment>
<dbReference type="InterPro" id="IPR006260">
    <property type="entry name" value="TonB/TolA_C"/>
</dbReference>
<dbReference type="Gene3D" id="3.30.1150.10">
    <property type="match status" value="1"/>
</dbReference>
<dbReference type="GO" id="GO:0055085">
    <property type="term" value="P:transmembrane transport"/>
    <property type="evidence" value="ECO:0007669"/>
    <property type="project" value="InterPro"/>
</dbReference>
<reference evidence="7 8" key="1">
    <citation type="submission" date="2016-10" db="EMBL/GenBank/DDBJ databases">
        <title>The Draft Genome Sequence of the Potato Rhizosphere Bacteria Ochrobactrum sp. IPA7.2.</title>
        <authorList>
            <person name="Gogoleva N.E."/>
            <person name="Khlopko Y.A."/>
            <person name="Burygin G.L."/>
            <person name="Plotnikov A.O."/>
        </authorList>
    </citation>
    <scope>NUCLEOTIDE SEQUENCE [LARGE SCALE GENOMIC DNA]</scope>
    <source>
        <strain evidence="7 8">IPA7.2</strain>
    </source>
</reference>
<dbReference type="EMBL" id="MOEC01000007">
    <property type="protein sequence ID" value="OIS93761.1"/>
    <property type="molecule type" value="Genomic_DNA"/>
</dbReference>
<dbReference type="NCBIfam" id="TIGR01352">
    <property type="entry name" value="tonB_Cterm"/>
    <property type="match status" value="1"/>
</dbReference>
<name>A0A1J6HMT4_9HYPH</name>
<comment type="subcellular location">
    <subcellularLocation>
        <location evidence="1">Membrane</location>
        <topology evidence="1">Single-pass membrane protein</topology>
    </subcellularLocation>
</comment>
<proteinExistence type="predicted"/>
<organism evidence="7 8">
    <name type="scientific">Brucella cytisi</name>
    <dbReference type="NCBI Taxonomy" id="407152"/>
    <lineage>
        <taxon>Bacteria</taxon>
        <taxon>Pseudomonadati</taxon>
        <taxon>Pseudomonadota</taxon>
        <taxon>Alphaproteobacteria</taxon>
        <taxon>Hyphomicrobiales</taxon>
        <taxon>Brucellaceae</taxon>
        <taxon>Brucella/Ochrobactrum group</taxon>
        <taxon>Brucella</taxon>
    </lineage>
</organism>
<protein>
    <recommendedName>
        <fullName evidence="6">TonB C-terminal domain-containing protein</fullName>
    </recommendedName>
</protein>
<dbReference type="PROSITE" id="PS52015">
    <property type="entry name" value="TONB_CTD"/>
    <property type="match status" value="1"/>
</dbReference>
<feature type="transmembrane region" description="Helical" evidence="5">
    <location>
        <begin position="80"/>
        <end position="99"/>
    </location>
</feature>